<dbReference type="OrthoDB" id="2390373at2759"/>
<keyword evidence="3" id="KW-1185">Reference proteome</keyword>
<organism evidence="2 3">
    <name type="scientific">Mortierella polycephala</name>
    <dbReference type="NCBI Taxonomy" id="41804"/>
    <lineage>
        <taxon>Eukaryota</taxon>
        <taxon>Fungi</taxon>
        <taxon>Fungi incertae sedis</taxon>
        <taxon>Mucoromycota</taxon>
        <taxon>Mortierellomycotina</taxon>
        <taxon>Mortierellomycetes</taxon>
        <taxon>Mortierellales</taxon>
        <taxon>Mortierellaceae</taxon>
        <taxon>Mortierella</taxon>
    </lineage>
</organism>
<dbReference type="EMBL" id="JAAAJA010001603">
    <property type="protein sequence ID" value="KAG0247097.1"/>
    <property type="molecule type" value="Genomic_DNA"/>
</dbReference>
<dbReference type="AlphaFoldDB" id="A0A9P6PKM3"/>
<evidence type="ECO:0000256" key="1">
    <source>
        <dbReference type="SAM" id="SignalP"/>
    </source>
</evidence>
<keyword evidence="1" id="KW-0732">Signal</keyword>
<name>A0A9P6PKM3_9FUNG</name>
<sequence length="102" mass="11115">MRVSIASIALLMASALGIASAQDNQATYGICTCFKPDFDASCCMFAKGFMMNDGNVCDTPDTKDSVKKFESCCTRSGGRHKCKYGYRDPKNWPPADTYGCRA</sequence>
<reference evidence="2" key="1">
    <citation type="journal article" date="2020" name="Fungal Divers.">
        <title>Resolving the Mortierellaceae phylogeny through synthesis of multi-gene phylogenetics and phylogenomics.</title>
        <authorList>
            <person name="Vandepol N."/>
            <person name="Liber J."/>
            <person name="Desiro A."/>
            <person name="Na H."/>
            <person name="Kennedy M."/>
            <person name="Barry K."/>
            <person name="Grigoriev I.V."/>
            <person name="Miller A.N."/>
            <person name="O'Donnell K."/>
            <person name="Stajich J.E."/>
            <person name="Bonito G."/>
        </authorList>
    </citation>
    <scope>NUCLEOTIDE SEQUENCE</scope>
    <source>
        <strain evidence="2">KOD948</strain>
    </source>
</reference>
<accession>A0A9P6PKM3</accession>
<evidence type="ECO:0000313" key="2">
    <source>
        <dbReference type="EMBL" id="KAG0247097.1"/>
    </source>
</evidence>
<dbReference type="Proteomes" id="UP000726737">
    <property type="component" value="Unassembled WGS sequence"/>
</dbReference>
<feature type="signal peptide" evidence="1">
    <location>
        <begin position="1"/>
        <end position="21"/>
    </location>
</feature>
<protein>
    <submittedName>
        <fullName evidence="2">Uncharacterized protein</fullName>
    </submittedName>
</protein>
<evidence type="ECO:0000313" key="3">
    <source>
        <dbReference type="Proteomes" id="UP000726737"/>
    </source>
</evidence>
<gene>
    <name evidence="2" type="ORF">BG011_002048</name>
</gene>
<proteinExistence type="predicted"/>
<comment type="caution">
    <text evidence="2">The sequence shown here is derived from an EMBL/GenBank/DDBJ whole genome shotgun (WGS) entry which is preliminary data.</text>
</comment>
<feature type="chain" id="PRO_5040438850" evidence="1">
    <location>
        <begin position="22"/>
        <end position="102"/>
    </location>
</feature>